<protein>
    <submittedName>
        <fullName evidence="2">Uncharacterized protein</fullName>
    </submittedName>
</protein>
<evidence type="ECO:0000313" key="2">
    <source>
        <dbReference type="EMBL" id="KAJ8402401.1"/>
    </source>
</evidence>
<name>A0AAD7WMD6_9TELE</name>
<dbReference type="Proteomes" id="UP001221898">
    <property type="component" value="Unassembled WGS sequence"/>
</dbReference>
<proteinExistence type="predicted"/>
<organism evidence="2 3">
    <name type="scientific">Aldrovandia affinis</name>
    <dbReference type="NCBI Taxonomy" id="143900"/>
    <lineage>
        <taxon>Eukaryota</taxon>
        <taxon>Metazoa</taxon>
        <taxon>Chordata</taxon>
        <taxon>Craniata</taxon>
        <taxon>Vertebrata</taxon>
        <taxon>Euteleostomi</taxon>
        <taxon>Actinopterygii</taxon>
        <taxon>Neopterygii</taxon>
        <taxon>Teleostei</taxon>
        <taxon>Notacanthiformes</taxon>
        <taxon>Halosauridae</taxon>
        <taxon>Aldrovandia</taxon>
    </lineage>
</organism>
<accession>A0AAD7WMD6</accession>
<dbReference type="AlphaFoldDB" id="A0AAD7WMD6"/>
<feature type="region of interest" description="Disordered" evidence="1">
    <location>
        <begin position="1"/>
        <end position="24"/>
    </location>
</feature>
<evidence type="ECO:0000313" key="3">
    <source>
        <dbReference type="Proteomes" id="UP001221898"/>
    </source>
</evidence>
<feature type="compositionally biased region" description="Basic and acidic residues" evidence="1">
    <location>
        <begin position="11"/>
        <end position="22"/>
    </location>
</feature>
<sequence>MWPGLSQPLGDWKRSHGAEPGRHVLPIGPAVYQRAVKQSAPPKMHCGSPDSNKTASRHLTLWQAGIAALLADTCSNHLGEEARKGPRWFGWDRRGGSPTARPEGVSVAGAEVGRYRRRAWRRHPSRSARLFVCLTRRIPGIPALGAAKSRHSAGPFQPSACLSERLLREGGDRRLLRVTLRVSAAGSRNNLGSRSHTSSLRR</sequence>
<evidence type="ECO:0000256" key="1">
    <source>
        <dbReference type="SAM" id="MobiDB-lite"/>
    </source>
</evidence>
<gene>
    <name evidence="2" type="ORF">AAFF_G00368900</name>
</gene>
<dbReference type="EMBL" id="JAINUG010000064">
    <property type="protein sequence ID" value="KAJ8402401.1"/>
    <property type="molecule type" value="Genomic_DNA"/>
</dbReference>
<keyword evidence="3" id="KW-1185">Reference proteome</keyword>
<comment type="caution">
    <text evidence="2">The sequence shown here is derived from an EMBL/GenBank/DDBJ whole genome shotgun (WGS) entry which is preliminary data.</text>
</comment>
<reference evidence="2" key="1">
    <citation type="journal article" date="2023" name="Science">
        <title>Genome structures resolve the early diversification of teleost fishes.</title>
        <authorList>
            <person name="Parey E."/>
            <person name="Louis A."/>
            <person name="Montfort J."/>
            <person name="Bouchez O."/>
            <person name="Roques C."/>
            <person name="Iampietro C."/>
            <person name="Lluch J."/>
            <person name="Castinel A."/>
            <person name="Donnadieu C."/>
            <person name="Desvignes T."/>
            <person name="Floi Bucao C."/>
            <person name="Jouanno E."/>
            <person name="Wen M."/>
            <person name="Mejri S."/>
            <person name="Dirks R."/>
            <person name="Jansen H."/>
            <person name="Henkel C."/>
            <person name="Chen W.J."/>
            <person name="Zahm M."/>
            <person name="Cabau C."/>
            <person name="Klopp C."/>
            <person name="Thompson A.W."/>
            <person name="Robinson-Rechavi M."/>
            <person name="Braasch I."/>
            <person name="Lecointre G."/>
            <person name="Bobe J."/>
            <person name="Postlethwait J.H."/>
            <person name="Berthelot C."/>
            <person name="Roest Crollius H."/>
            <person name="Guiguen Y."/>
        </authorList>
    </citation>
    <scope>NUCLEOTIDE SEQUENCE</scope>
    <source>
        <strain evidence="2">NC1722</strain>
    </source>
</reference>